<feature type="transmembrane region" description="Helical" evidence="11">
    <location>
        <begin position="442"/>
        <end position="462"/>
    </location>
</feature>
<evidence type="ECO:0000256" key="10">
    <source>
        <dbReference type="SAM" id="MobiDB-lite"/>
    </source>
</evidence>
<comment type="caution">
    <text evidence="14">The sequence shown here is derived from an EMBL/GenBank/DDBJ whole genome shotgun (WGS) entry which is preliminary data.</text>
</comment>
<dbReference type="InterPro" id="IPR013556">
    <property type="entry name" value="Flag_M-ring_C"/>
</dbReference>
<comment type="subcellular location">
    <subcellularLocation>
        <location evidence="1 9">Bacterial flagellum basal body</location>
    </subcellularLocation>
    <subcellularLocation>
        <location evidence="2">Cell membrane</location>
        <topology evidence="2">Multi-pass membrane protein</topology>
    </subcellularLocation>
</comment>
<dbReference type="AlphaFoldDB" id="V8CB04"/>
<keyword evidence="5 11" id="KW-0812">Transmembrane</keyword>
<dbReference type="InterPro" id="IPR006182">
    <property type="entry name" value="FliF_N_dom"/>
</dbReference>
<dbReference type="GO" id="GO:0003774">
    <property type="term" value="F:cytoskeletal motor activity"/>
    <property type="evidence" value="ECO:0007669"/>
    <property type="project" value="InterPro"/>
</dbReference>
<feature type="compositionally biased region" description="Basic and acidic residues" evidence="10">
    <location>
        <begin position="299"/>
        <end position="309"/>
    </location>
</feature>
<dbReference type="GO" id="GO:0005886">
    <property type="term" value="C:plasma membrane"/>
    <property type="evidence" value="ECO:0007669"/>
    <property type="project" value="UniProtKB-SubCell"/>
</dbReference>
<evidence type="ECO:0000256" key="7">
    <source>
        <dbReference type="ARBA" id="ARBA00023136"/>
    </source>
</evidence>
<name>V8CB04_9HELI</name>
<dbReference type="InterPro" id="IPR045851">
    <property type="entry name" value="AMP-bd_C_sf"/>
</dbReference>
<dbReference type="eggNOG" id="COG1766">
    <property type="taxonomic scope" value="Bacteria"/>
</dbReference>
<evidence type="ECO:0000256" key="9">
    <source>
        <dbReference type="PIRNR" id="PIRNR004862"/>
    </source>
</evidence>
<dbReference type="Gene3D" id="3.30.300.30">
    <property type="match status" value="1"/>
</dbReference>
<keyword evidence="4" id="KW-1003">Cell membrane</keyword>
<evidence type="ECO:0000256" key="8">
    <source>
        <dbReference type="ARBA" id="ARBA00023143"/>
    </source>
</evidence>
<evidence type="ECO:0000259" key="12">
    <source>
        <dbReference type="Pfam" id="PF01514"/>
    </source>
</evidence>
<dbReference type="InterPro" id="IPR043427">
    <property type="entry name" value="YscJ/FliF"/>
</dbReference>
<dbReference type="Proteomes" id="UP000018731">
    <property type="component" value="Unassembled WGS sequence"/>
</dbReference>
<dbReference type="OrthoDB" id="9807026at2"/>
<keyword evidence="8 9" id="KW-0975">Bacterial flagellum</keyword>
<sequence length="564" mass="63085">MDAKVFLESVHKIYSKLNKKQRIVIATTLVILIAFFVFLVVFSGKKTQSEYGVLFDKLDSADNALILDYLKEKQIPYRIPRNDVIEIPSERVAEERIELAARGIPKTSKVGFEVFDTNDIAATDFTQQVKFLRATEGELTRTIEALEPIFKASVQIANPKESLFVSTSVPPTAAVMVQIKPGAQLSSFQITGIKNLVSAAIPKLTPENVKIVDSNGMPLGEDNELLGLNEVLKQQYAFVHKEEQKKADDIVRLLSPLAGGASKVVAIVHLQYDFSQRESVKQTFDPTQVLPRAQRDYEKHKVGPGEKRIGGIPGVESNIGPVQDLDNENGLTKEDESETIVNNEIGNETIKTKFSPGEPIRMTASVLINGEQQLTTNENGDEVLEYVPFTPERIAKLEKQVQDAIGYNANRGDSVTVSDWDFSKNERLKAPQTFVEKATALIAQYIPLLKYVIIAVIIFIFYKKVIAPFAERMLEMQDAEEDKVESLFEVDDDDDELTSRFGDMKKRIEDQLGLSGAGFSEDEVKYEVLLEKIRALIQEKPEEVASLFQKLIHDEIGTPTERTS</sequence>
<evidence type="ECO:0000256" key="2">
    <source>
        <dbReference type="ARBA" id="ARBA00004651"/>
    </source>
</evidence>
<feature type="transmembrane region" description="Helical" evidence="11">
    <location>
        <begin position="23"/>
        <end position="42"/>
    </location>
</feature>
<evidence type="ECO:0000256" key="3">
    <source>
        <dbReference type="ARBA" id="ARBA00007971"/>
    </source>
</evidence>
<dbReference type="HOGENOM" id="CLU_028108_1_1_7"/>
<dbReference type="PANTHER" id="PTHR30046">
    <property type="entry name" value="FLAGELLAR M-RING PROTEIN"/>
    <property type="match status" value="1"/>
</dbReference>
<evidence type="ECO:0000259" key="13">
    <source>
        <dbReference type="Pfam" id="PF08345"/>
    </source>
</evidence>
<evidence type="ECO:0000256" key="4">
    <source>
        <dbReference type="ARBA" id="ARBA00022475"/>
    </source>
</evidence>
<dbReference type="InterPro" id="IPR000067">
    <property type="entry name" value="FlgMring_FliF"/>
</dbReference>
<comment type="similarity">
    <text evidence="3 9">Belongs to the FliF family.</text>
</comment>
<feature type="region of interest" description="Disordered" evidence="10">
    <location>
        <begin position="299"/>
        <end position="334"/>
    </location>
</feature>
<dbReference type="PANTHER" id="PTHR30046:SF0">
    <property type="entry name" value="FLAGELLAR M-RING PROTEIN"/>
    <property type="match status" value="1"/>
</dbReference>
<dbReference type="PRINTS" id="PR01009">
    <property type="entry name" value="FLGMRINGFLIF"/>
</dbReference>
<keyword evidence="7 11" id="KW-0472">Membrane</keyword>
<keyword evidence="14" id="KW-0969">Cilium</keyword>
<evidence type="ECO:0000256" key="1">
    <source>
        <dbReference type="ARBA" id="ARBA00004117"/>
    </source>
</evidence>
<dbReference type="Pfam" id="PF08345">
    <property type="entry name" value="YscJ_FliF_C"/>
    <property type="match status" value="1"/>
</dbReference>
<dbReference type="PATRIC" id="fig|1357400.3.peg.912"/>
<evidence type="ECO:0000256" key="6">
    <source>
        <dbReference type="ARBA" id="ARBA00022989"/>
    </source>
</evidence>
<organism evidence="14 15">
    <name type="scientific">Helicobacter macacae MIT 99-5501</name>
    <dbReference type="NCBI Taxonomy" id="1357400"/>
    <lineage>
        <taxon>Bacteria</taxon>
        <taxon>Pseudomonadati</taxon>
        <taxon>Campylobacterota</taxon>
        <taxon>Epsilonproteobacteria</taxon>
        <taxon>Campylobacterales</taxon>
        <taxon>Helicobacteraceae</taxon>
        <taxon>Helicobacter</taxon>
    </lineage>
</organism>
<dbReference type="EMBL" id="AZJI01000004">
    <property type="protein sequence ID" value="ETD23916.1"/>
    <property type="molecule type" value="Genomic_DNA"/>
</dbReference>
<evidence type="ECO:0000313" key="15">
    <source>
        <dbReference type="Proteomes" id="UP000018731"/>
    </source>
</evidence>
<feature type="domain" description="Flagellar M-ring C-terminal" evidence="13">
    <location>
        <begin position="260"/>
        <end position="422"/>
    </location>
</feature>
<keyword evidence="15" id="KW-1185">Reference proteome</keyword>
<protein>
    <recommendedName>
        <fullName evidence="9">Flagellar M-ring protein</fullName>
    </recommendedName>
</protein>
<dbReference type="GO" id="GO:0071973">
    <property type="term" value="P:bacterial-type flagellum-dependent cell motility"/>
    <property type="evidence" value="ECO:0007669"/>
    <property type="project" value="InterPro"/>
</dbReference>
<reference evidence="14 15" key="1">
    <citation type="journal article" date="2014" name="Genome Announc.">
        <title>Draft genome sequences of six enterohepatic helicobacter species isolated from humans and one from rhesus macaques.</title>
        <authorList>
            <person name="Shen Z."/>
            <person name="Sheh A."/>
            <person name="Young S.K."/>
            <person name="Abouelliel A."/>
            <person name="Ward D.V."/>
            <person name="Earl A.M."/>
            <person name="Fox J.G."/>
        </authorList>
    </citation>
    <scope>NUCLEOTIDE SEQUENCE [LARGE SCALE GENOMIC DNA]</scope>
    <source>
        <strain evidence="14 15">MIT 99-5501</strain>
    </source>
</reference>
<keyword evidence="6 11" id="KW-1133">Transmembrane helix</keyword>
<feature type="domain" description="Flagellar M-ring N-terminal" evidence="12">
    <location>
        <begin position="47"/>
        <end position="219"/>
    </location>
</feature>
<dbReference type="Pfam" id="PF01514">
    <property type="entry name" value="YscJ_FliF"/>
    <property type="match status" value="1"/>
</dbReference>
<dbReference type="NCBIfam" id="TIGR00206">
    <property type="entry name" value="fliF"/>
    <property type="match status" value="1"/>
</dbReference>
<keyword evidence="14" id="KW-0282">Flagellum</keyword>
<dbReference type="RefSeq" id="WP_023927387.1">
    <property type="nucleotide sequence ID" value="NZ_KI669454.1"/>
</dbReference>
<gene>
    <name evidence="14" type="ORF">HMPREF2086_00662</name>
</gene>
<evidence type="ECO:0000256" key="11">
    <source>
        <dbReference type="SAM" id="Phobius"/>
    </source>
</evidence>
<dbReference type="GO" id="GO:0009431">
    <property type="term" value="C:bacterial-type flagellum basal body, MS ring"/>
    <property type="evidence" value="ECO:0007669"/>
    <property type="project" value="InterPro"/>
</dbReference>
<accession>V8CB04</accession>
<evidence type="ECO:0000256" key="5">
    <source>
        <dbReference type="ARBA" id="ARBA00022692"/>
    </source>
</evidence>
<keyword evidence="14" id="KW-0966">Cell projection</keyword>
<dbReference type="STRING" id="1357400.HMPREF2086_00662"/>
<comment type="function">
    <text evidence="9">The M ring may be actively involved in energy transduction.</text>
</comment>
<evidence type="ECO:0000313" key="14">
    <source>
        <dbReference type="EMBL" id="ETD23916.1"/>
    </source>
</evidence>
<dbReference type="PIRSF" id="PIRSF004862">
    <property type="entry name" value="FliF"/>
    <property type="match status" value="1"/>
</dbReference>
<proteinExistence type="inferred from homology"/>